<protein>
    <submittedName>
        <fullName evidence="5">Hemerythrin-like metal-binding protein</fullName>
    </submittedName>
</protein>
<keyword evidence="2" id="KW-0479">Metal-binding</keyword>
<keyword evidence="3" id="KW-0408">Iron</keyword>
<sequence length="133" mass="15453">MSSKTASGQPLHTGIGVIDSQHQTFFTILNKIRKKTLEGDSSDLSSFIEEIHLYTLYHFESEEIMMQKAGVPNLEEHKKIHQDFVEKVEELKLKCIVEDEDLVQDMTDTLESWFVNHILNIDKRDLEYVKNNS</sequence>
<reference evidence="5 6" key="1">
    <citation type="submission" date="2009-06" db="EMBL/GenBank/DDBJ databases">
        <title>Complete sequence of Desulfovibrio salexigens DSM 2638.</title>
        <authorList>
            <consortium name="US DOE Joint Genome Institute"/>
            <person name="Lucas S."/>
            <person name="Copeland A."/>
            <person name="Lapidus A."/>
            <person name="Glavina del Rio T."/>
            <person name="Tice H."/>
            <person name="Bruce D."/>
            <person name="Goodwin L."/>
            <person name="Pitluck S."/>
            <person name="Munk A.C."/>
            <person name="Brettin T."/>
            <person name="Detter J.C."/>
            <person name="Han C."/>
            <person name="Tapia R."/>
            <person name="Larimer F."/>
            <person name="Land M."/>
            <person name="Hauser L."/>
            <person name="Kyrpides N."/>
            <person name="Anderson I."/>
            <person name="Wall J.D."/>
            <person name="Arkin A.P."/>
            <person name="Dehal P."/>
            <person name="Chivian D."/>
            <person name="Giles B."/>
            <person name="Hazen T.C."/>
        </authorList>
    </citation>
    <scope>NUCLEOTIDE SEQUENCE [LARGE SCALE GENOMIC DNA]</scope>
    <source>
        <strain evidence="6">ATCC 14822 / DSM 2638 / NCIMB 8403 / VKM B-1763</strain>
    </source>
</reference>
<dbReference type="HOGENOM" id="CLU_086902_2_3_7"/>
<dbReference type="CDD" id="cd12107">
    <property type="entry name" value="Hemerythrin"/>
    <property type="match status" value="1"/>
</dbReference>
<dbReference type="Proteomes" id="UP000002601">
    <property type="component" value="Chromosome"/>
</dbReference>
<gene>
    <name evidence="5" type="ordered locus">Desal_1787</name>
</gene>
<name>C6BTR9_MARSD</name>
<dbReference type="PANTHER" id="PTHR37164">
    <property type="entry name" value="BACTERIOHEMERYTHRIN"/>
    <property type="match status" value="1"/>
</dbReference>
<dbReference type="OrthoDB" id="9774644at2"/>
<dbReference type="SUPFAM" id="SSF47188">
    <property type="entry name" value="Hemerythrin-like"/>
    <property type="match status" value="1"/>
</dbReference>
<evidence type="ECO:0000313" key="6">
    <source>
        <dbReference type="Proteomes" id="UP000002601"/>
    </source>
</evidence>
<dbReference type="InterPro" id="IPR012312">
    <property type="entry name" value="Hemerythrin-like"/>
</dbReference>
<feature type="domain" description="Hemerythrin-like" evidence="4">
    <location>
        <begin position="13"/>
        <end position="124"/>
    </location>
</feature>
<dbReference type="eggNOG" id="COG2703">
    <property type="taxonomic scope" value="Bacteria"/>
</dbReference>
<dbReference type="PANTHER" id="PTHR37164:SF1">
    <property type="entry name" value="BACTERIOHEMERYTHRIN"/>
    <property type="match status" value="1"/>
</dbReference>
<dbReference type="NCBIfam" id="NF033749">
    <property type="entry name" value="bact_hemeryth"/>
    <property type="match status" value="1"/>
</dbReference>
<dbReference type="NCBIfam" id="TIGR02481">
    <property type="entry name" value="hemeryth_dom"/>
    <property type="match status" value="1"/>
</dbReference>
<dbReference type="AlphaFoldDB" id="C6BTR9"/>
<evidence type="ECO:0000256" key="1">
    <source>
        <dbReference type="ARBA" id="ARBA00010587"/>
    </source>
</evidence>
<dbReference type="InterPro" id="IPR035938">
    <property type="entry name" value="Hemerythrin-like_sf"/>
</dbReference>
<accession>C6BTR9</accession>
<dbReference type="KEGG" id="dsa:Desal_1787"/>
<dbReference type="RefSeq" id="WP_015851665.1">
    <property type="nucleotide sequence ID" value="NC_012881.1"/>
</dbReference>
<keyword evidence="6" id="KW-1185">Reference proteome</keyword>
<dbReference type="Pfam" id="PF01814">
    <property type="entry name" value="Hemerythrin"/>
    <property type="match status" value="1"/>
</dbReference>
<dbReference type="GO" id="GO:0046872">
    <property type="term" value="F:metal ion binding"/>
    <property type="evidence" value="ECO:0007669"/>
    <property type="project" value="UniProtKB-KW"/>
</dbReference>
<evidence type="ECO:0000313" key="5">
    <source>
        <dbReference type="EMBL" id="ACS79849.1"/>
    </source>
</evidence>
<dbReference type="InterPro" id="IPR012827">
    <property type="entry name" value="Hemerythrin_metal-bd"/>
</dbReference>
<dbReference type="STRING" id="526222.Desal_1787"/>
<organism evidence="5 6">
    <name type="scientific">Maridesulfovibrio salexigens (strain ATCC 14822 / DSM 2638 / NCIMB 8403 / VKM B-1763)</name>
    <name type="common">Desulfovibrio salexigens</name>
    <dbReference type="NCBI Taxonomy" id="526222"/>
    <lineage>
        <taxon>Bacteria</taxon>
        <taxon>Pseudomonadati</taxon>
        <taxon>Thermodesulfobacteriota</taxon>
        <taxon>Desulfovibrionia</taxon>
        <taxon>Desulfovibrionales</taxon>
        <taxon>Desulfovibrionaceae</taxon>
        <taxon>Maridesulfovibrio</taxon>
    </lineage>
</organism>
<dbReference type="Gene3D" id="1.20.120.50">
    <property type="entry name" value="Hemerythrin-like"/>
    <property type="match status" value="1"/>
</dbReference>
<comment type="similarity">
    <text evidence="1">Belongs to the hemerythrin family.</text>
</comment>
<evidence type="ECO:0000259" key="4">
    <source>
        <dbReference type="Pfam" id="PF01814"/>
    </source>
</evidence>
<evidence type="ECO:0000256" key="2">
    <source>
        <dbReference type="ARBA" id="ARBA00022723"/>
    </source>
</evidence>
<proteinExistence type="inferred from homology"/>
<dbReference type="InterPro" id="IPR050669">
    <property type="entry name" value="Hemerythrin"/>
</dbReference>
<evidence type="ECO:0000256" key="3">
    <source>
        <dbReference type="ARBA" id="ARBA00023004"/>
    </source>
</evidence>
<dbReference type="EMBL" id="CP001649">
    <property type="protein sequence ID" value="ACS79849.1"/>
    <property type="molecule type" value="Genomic_DNA"/>
</dbReference>